<evidence type="ECO:0000313" key="2">
    <source>
        <dbReference type="EMBL" id="SKB34181.1"/>
    </source>
</evidence>
<evidence type="ECO:0000256" key="1">
    <source>
        <dbReference type="SAM" id="SignalP"/>
    </source>
</evidence>
<feature type="chain" id="PRO_5013182517" description="Lipoprotein" evidence="1">
    <location>
        <begin position="21"/>
        <end position="71"/>
    </location>
</feature>
<dbReference type="AlphaFoldDB" id="A0A1T5AGP2"/>
<evidence type="ECO:0000313" key="3">
    <source>
        <dbReference type="Proteomes" id="UP000190130"/>
    </source>
</evidence>
<organism evidence="2 3">
    <name type="scientific">Bosea thiooxidans</name>
    <dbReference type="NCBI Taxonomy" id="53254"/>
    <lineage>
        <taxon>Bacteria</taxon>
        <taxon>Pseudomonadati</taxon>
        <taxon>Pseudomonadota</taxon>
        <taxon>Alphaproteobacteria</taxon>
        <taxon>Hyphomicrobiales</taxon>
        <taxon>Boseaceae</taxon>
        <taxon>Bosea</taxon>
    </lineage>
</organism>
<dbReference type="PROSITE" id="PS51257">
    <property type="entry name" value="PROKAR_LIPOPROTEIN"/>
    <property type="match status" value="1"/>
</dbReference>
<name>A0A1T5AGP2_9HYPH</name>
<keyword evidence="1" id="KW-0732">Signal</keyword>
<evidence type="ECO:0008006" key="4">
    <source>
        <dbReference type="Google" id="ProtNLM"/>
    </source>
</evidence>
<accession>A0A1T5AGP2</accession>
<gene>
    <name evidence="2" type="ORF">SAMN05660750_00200</name>
</gene>
<protein>
    <recommendedName>
        <fullName evidence="4">Lipoprotein</fullName>
    </recommendedName>
</protein>
<dbReference type="EMBL" id="FUYX01000001">
    <property type="protein sequence ID" value="SKB34181.1"/>
    <property type="molecule type" value="Genomic_DNA"/>
</dbReference>
<proteinExistence type="predicted"/>
<reference evidence="2 3" key="1">
    <citation type="submission" date="2017-02" db="EMBL/GenBank/DDBJ databases">
        <authorList>
            <person name="Peterson S.W."/>
        </authorList>
    </citation>
    <scope>NUCLEOTIDE SEQUENCE [LARGE SCALE GENOMIC DNA]</scope>
    <source>
        <strain evidence="2 3">DSM 9653</strain>
    </source>
</reference>
<dbReference type="Proteomes" id="UP000190130">
    <property type="component" value="Unassembled WGS sequence"/>
</dbReference>
<sequence length="71" mass="7513">MSLMKVPLLMAVGLALGACSATVPDHLARPADPNVRVPAVAYRSVTAGASTFRPAEPKDWKELNRQVGPKS</sequence>
<feature type="signal peptide" evidence="1">
    <location>
        <begin position="1"/>
        <end position="20"/>
    </location>
</feature>